<protein>
    <submittedName>
        <fullName evidence="1">Uncharacterized protein</fullName>
    </submittedName>
</protein>
<gene>
    <name evidence="1" type="ORF">TPC1_31276</name>
</gene>
<feature type="non-terminal residue" evidence="1">
    <location>
        <position position="385"/>
    </location>
</feature>
<accession>A0A146K0W8</accession>
<organism evidence="1">
    <name type="scientific">Trepomonas sp. PC1</name>
    <dbReference type="NCBI Taxonomy" id="1076344"/>
    <lineage>
        <taxon>Eukaryota</taxon>
        <taxon>Metamonada</taxon>
        <taxon>Diplomonadida</taxon>
        <taxon>Hexamitidae</taxon>
        <taxon>Hexamitinae</taxon>
        <taxon>Trepomonas</taxon>
    </lineage>
</organism>
<name>A0A146K0W8_9EUKA</name>
<dbReference type="AlphaFoldDB" id="A0A146K0W8"/>
<evidence type="ECO:0000313" key="1">
    <source>
        <dbReference type="EMBL" id="JAP89229.1"/>
    </source>
</evidence>
<sequence length="385" mass="44165">NIKTVQNVKLELQNEQNDETPFNDVDDEFDDSPINSQAKFMMDKITSIYQQSEEVKLTFKTQTSHKNQFVFPFVFTDAPYQKPNKQNDDHKSELTNQAKLIYPITVQQNSLSTCQVAISKAIKQITSLINQLSMQCHNGFISLRTICPNHQIFVAFELLEQSLLESIKIDKSWTIDTMKLLVNWILQCITIIPDTVNFKTQSNAQNISLIAQITSNEEQSKKYLQLLQECKTKFLLKFDPEQKIQQLFKSPQQQIVLSQYNQDSNFSKSIAFGYISIVNSVCKKLNIQFDKIQLKNSLEMCISSAVQHDLLEPEQRNVASELIVQQIVGIEQTGLYSTENIINMVVIQINQTMKEVLGSEKKCSEQIHKIKNVIQNISEAILILC</sequence>
<dbReference type="EMBL" id="GDID01007377">
    <property type="protein sequence ID" value="JAP89229.1"/>
    <property type="molecule type" value="Transcribed_RNA"/>
</dbReference>
<reference evidence="1" key="1">
    <citation type="submission" date="2015-07" db="EMBL/GenBank/DDBJ databases">
        <title>Adaptation to a free-living lifestyle via gene acquisitions in the diplomonad Trepomonas sp. PC1.</title>
        <authorList>
            <person name="Xu F."/>
            <person name="Jerlstrom-Hultqvist J."/>
            <person name="Kolisko M."/>
            <person name="Simpson A.G.B."/>
            <person name="Roger A.J."/>
            <person name="Svard S.G."/>
            <person name="Andersson J.O."/>
        </authorList>
    </citation>
    <scope>NUCLEOTIDE SEQUENCE</scope>
    <source>
        <strain evidence="1">PC1</strain>
    </source>
</reference>
<proteinExistence type="predicted"/>
<feature type="non-terminal residue" evidence="1">
    <location>
        <position position="1"/>
    </location>
</feature>